<reference evidence="2 3" key="1">
    <citation type="submission" date="2013-06" db="EMBL/GenBank/DDBJ databases">
        <authorList>
            <person name="Aslett M."/>
        </authorList>
    </citation>
    <scope>NUCLEOTIDE SEQUENCE [LARGE SCALE GENOMIC DNA]</scope>
    <source>
        <strain evidence="2 3">Db11</strain>
    </source>
</reference>
<dbReference type="KEGG" id="smac:SMDB11_2637"/>
<dbReference type="InterPro" id="IPR033390">
    <property type="entry name" value="Rv2179c-like"/>
</dbReference>
<name>A0ABC9IK62_SERMA</name>
<dbReference type="Pfam" id="PF16473">
    <property type="entry name" value="Rv2179c-like"/>
    <property type="match status" value="1"/>
</dbReference>
<evidence type="ECO:0000259" key="1">
    <source>
        <dbReference type="Pfam" id="PF16473"/>
    </source>
</evidence>
<dbReference type="EMBL" id="HG326223">
    <property type="protein sequence ID" value="CDG13208.1"/>
    <property type="molecule type" value="Genomic_DNA"/>
</dbReference>
<reference evidence="3" key="2">
    <citation type="submission" date="2013-11" db="EMBL/GenBank/DDBJ databases">
        <title>Genome sequences of clinical and environmental isolates of Serratia marcescens.</title>
        <authorList>
            <person name="Iguchi A."/>
            <person name="Komatsu H."/>
            <person name="Nagaya Y."/>
            <person name="Ogura Y."/>
            <person name="Katsura K."/>
            <person name="Kurokawa K."/>
            <person name="Ooka T."/>
            <person name="Hattori M."/>
            <person name="Gotoh N."/>
            <person name="Thomson N."/>
            <person name="Hayashi T."/>
        </authorList>
    </citation>
    <scope>NUCLEOTIDE SEQUENCE [LARGE SCALE GENOMIC DNA]</scope>
    <source>
        <strain evidence="3">Db11</strain>
    </source>
</reference>
<accession>A0ABC9IK62</accession>
<reference evidence="2 3" key="3">
    <citation type="journal article" date="2014" name="Genome Biol. Evol.">
        <title>Genome evolution and plasticity of Serratia marcescens, an important multidrug-resistant nosocomial pathogen.</title>
        <authorList>
            <person name="Iguchi A."/>
            <person name="Nagaya Y."/>
            <person name="Pradel E."/>
            <person name="Ooka T."/>
            <person name="Ogura Y."/>
            <person name="Katsura K."/>
            <person name="Kurokawa K."/>
            <person name="Oshima K."/>
            <person name="Hattori M."/>
            <person name="Parkhill J."/>
            <person name="Sebaihia M."/>
            <person name="Coulthurst S.J."/>
            <person name="Gotoh N."/>
            <person name="Thomson N.R."/>
            <person name="Ewbank J.J."/>
            <person name="Hayashi T."/>
        </authorList>
    </citation>
    <scope>NUCLEOTIDE SEQUENCE [LARGE SCALE GENOMIC DNA]</scope>
    <source>
        <strain evidence="2 3">Db11</strain>
    </source>
</reference>
<proteinExistence type="predicted"/>
<dbReference type="Gene3D" id="3.30.420.10">
    <property type="entry name" value="Ribonuclease H-like superfamily/Ribonuclease H"/>
    <property type="match status" value="1"/>
</dbReference>
<dbReference type="InterPro" id="IPR036397">
    <property type="entry name" value="RNaseH_sf"/>
</dbReference>
<organism evidence="2 3">
    <name type="scientific">Serratia marcescens subsp. marcescens Db11</name>
    <dbReference type="NCBI Taxonomy" id="273526"/>
    <lineage>
        <taxon>Bacteria</taxon>
        <taxon>Pseudomonadati</taxon>
        <taxon>Pseudomonadota</taxon>
        <taxon>Gammaproteobacteria</taxon>
        <taxon>Enterobacterales</taxon>
        <taxon>Yersiniaceae</taxon>
        <taxon>Serratia</taxon>
    </lineage>
</organism>
<protein>
    <submittedName>
        <fullName evidence="2">Phage encoded exodeoxyribonuclease</fullName>
    </submittedName>
</protein>
<dbReference type="Proteomes" id="UP000018979">
    <property type="component" value="Chromosome I"/>
</dbReference>
<gene>
    <name evidence="2" type="ORF">SMDB11_2637</name>
</gene>
<dbReference type="RefSeq" id="WP_025303612.1">
    <property type="nucleotide sequence ID" value="NZ_HG326223.1"/>
</dbReference>
<dbReference type="InterPro" id="IPR012337">
    <property type="entry name" value="RNaseH-like_sf"/>
</dbReference>
<dbReference type="AlphaFoldDB" id="A0ABC9IK62"/>
<dbReference type="SUPFAM" id="SSF53098">
    <property type="entry name" value="Ribonuclease H-like"/>
    <property type="match status" value="1"/>
</dbReference>
<evidence type="ECO:0000313" key="3">
    <source>
        <dbReference type="Proteomes" id="UP000018979"/>
    </source>
</evidence>
<feature type="domain" description="3'-5' exoribonuclease Rv2179c-like" evidence="1">
    <location>
        <begin position="2"/>
        <end position="179"/>
    </location>
</feature>
<sequence>MNDLMIDLETMGNKPNAPIVAIGAVFFDPATGELGQLQFYTAVNLASELAAGAVPDGDTINWWLMQSSEARAAITNDQAKPIADALNALSSFVALRCEQPKYLKVWGNGAAFDNVILRGAYERCGVAPCWNWYNDLDVRTMVSLGRQIGFDPKRDLPFDGERHNALADAIHQARYVSAIHQRLLAPHQQPTEL</sequence>
<evidence type="ECO:0000313" key="2">
    <source>
        <dbReference type="EMBL" id="CDG13208.1"/>
    </source>
</evidence>